<keyword evidence="6 11" id="KW-0375">Hydrogen ion transport</keyword>
<dbReference type="InterPro" id="IPR045082">
    <property type="entry name" value="ATP_syn_F0_a_bact/chloroplast"/>
</dbReference>
<dbReference type="InterPro" id="IPR000568">
    <property type="entry name" value="ATP_synth_F0_asu"/>
</dbReference>
<proteinExistence type="inferred from homology"/>
<dbReference type="EMBL" id="SLXT01000006">
    <property type="protein sequence ID" value="TCP65229.1"/>
    <property type="molecule type" value="Genomic_DNA"/>
</dbReference>
<reference evidence="13 14" key="1">
    <citation type="submission" date="2019-03" db="EMBL/GenBank/DDBJ databases">
        <title>Genomic Encyclopedia of Type Strains, Phase IV (KMG-IV): sequencing the most valuable type-strain genomes for metagenomic binning, comparative biology and taxonomic classification.</title>
        <authorList>
            <person name="Goeker M."/>
        </authorList>
    </citation>
    <scope>NUCLEOTIDE SEQUENCE [LARGE SCALE GENOMIC DNA]</scope>
    <source>
        <strain evidence="13 14">DSM 11170</strain>
    </source>
</reference>
<evidence type="ECO:0000256" key="5">
    <source>
        <dbReference type="ARBA" id="ARBA00022692"/>
    </source>
</evidence>
<evidence type="ECO:0000256" key="11">
    <source>
        <dbReference type="HAMAP-Rule" id="MF_01393"/>
    </source>
</evidence>
<evidence type="ECO:0000256" key="4">
    <source>
        <dbReference type="ARBA" id="ARBA00022547"/>
    </source>
</evidence>
<evidence type="ECO:0000256" key="12">
    <source>
        <dbReference type="RuleBase" id="RU000483"/>
    </source>
</evidence>
<keyword evidence="10 11" id="KW-0066">ATP synthesis</keyword>
<evidence type="ECO:0000256" key="2">
    <source>
        <dbReference type="ARBA" id="ARBA00006810"/>
    </source>
</evidence>
<dbReference type="GO" id="GO:0005886">
    <property type="term" value="C:plasma membrane"/>
    <property type="evidence" value="ECO:0007669"/>
    <property type="project" value="UniProtKB-SubCell"/>
</dbReference>
<keyword evidence="5 11" id="KW-0812">Transmembrane</keyword>
<dbReference type="InterPro" id="IPR023011">
    <property type="entry name" value="ATP_synth_F0_asu_AS"/>
</dbReference>
<comment type="similarity">
    <text evidence="2 11 12">Belongs to the ATPase A chain family.</text>
</comment>
<evidence type="ECO:0000256" key="7">
    <source>
        <dbReference type="ARBA" id="ARBA00022989"/>
    </source>
</evidence>
<evidence type="ECO:0000256" key="8">
    <source>
        <dbReference type="ARBA" id="ARBA00023065"/>
    </source>
</evidence>
<feature type="transmembrane region" description="Helical" evidence="11">
    <location>
        <begin position="187"/>
        <end position="212"/>
    </location>
</feature>
<dbReference type="NCBIfam" id="TIGR01131">
    <property type="entry name" value="ATP_synt_6_or_A"/>
    <property type="match status" value="1"/>
</dbReference>
<sequence length="223" mass="24441">MTWIVIIFMVIFGAMAGRAATTGVPGRLVAVWEIIIDFVRGLVAENCDYKKMAGLLSYLVTLIMFIFFSNILGLFPNLTFEIGHIKAGGNMASPTADLNTTLALATLTIVLAQYYGIKYNGAHYFGHFFAPHWAFFPLHAVELVTKPVTLAFRLYGNIYAGEVLIAVLLTFIPFGLTYVLGGFIPHVVWLAFSTFVGVIQSFVFTVLTIVYISQAIGEAADGH</sequence>
<dbReference type="CDD" id="cd00310">
    <property type="entry name" value="ATP-synt_Fo_a_6"/>
    <property type="match status" value="1"/>
</dbReference>
<protein>
    <recommendedName>
        <fullName evidence="11 12">ATP synthase subunit a</fullName>
    </recommendedName>
    <alternativeName>
        <fullName evidence="11">ATP synthase F0 sector subunit a</fullName>
    </alternativeName>
    <alternativeName>
        <fullName evidence="11">F-ATPase subunit 6</fullName>
    </alternativeName>
</protein>
<dbReference type="PROSITE" id="PS00449">
    <property type="entry name" value="ATPASE_A"/>
    <property type="match status" value="1"/>
</dbReference>
<keyword evidence="4 11" id="KW-0138">CF(0)</keyword>
<keyword evidence="3 11" id="KW-0813">Transport</keyword>
<evidence type="ECO:0000256" key="9">
    <source>
        <dbReference type="ARBA" id="ARBA00023136"/>
    </source>
</evidence>
<feature type="transmembrane region" description="Helical" evidence="11">
    <location>
        <begin position="163"/>
        <end position="181"/>
    </location>
</feature>
<dbReference type="PANTHER" id="PTHR42823">
    <property type="entry name" value="ATP SYNTHASE SUBUNIT A, CHLOROPLASTIC"/>
    <property type="match status" value="1"/>
</dbReference>
<dbReference type="GO" id="GO:0046933">
    <property type="term" value="F:proton-transporting ATP synthase activity, rotational mechanism"/>
    <property type="evidence" value="ECO:0007669"/>
    <property type="project" value="UniProtKB-UniRule"/>
</dbReference>
<organism evidence="13 14">
    <name type="scientific">Heliophilum fasciatum</name>
    <dbReference type="NCBI Taxonomy" id="35700"/>
    <lineage>
        <taxon>Bacteria</taxon>
        <taxon>Bacillati</taxon>
        <taxon>Bacillota</taxon>
        <taxon>Clostridia</taxon>
        <taxon>Eubacteriales</taxon>
        <taxon>Heliobacteriaceae</taxon>
        <taxon>Heliophilum</taxon>
    </lineage>
</organism>
<dbReference type="Gene3D" id="1.20.120.220">
    <property type="entry name" value="ATP synthase, F0 complex, subunit A"/>
    <property type="match status" value="1"/>
</dbReference>
<dbReference type="HAMAP" id="MF_01393">
    <property type="entry name" value="ATP_synth_a_bact"/>
    <property type="match status" value="1"/>
</dbReference>
<dbReference type="SUPFAM" id="SSF81336">
    <property type="entry name" value="F1F0 ATP synthase subunit A"/>
    <property type="match status" value="1"/>
</dbReference>
<dbReference type="InterPro" id="IPR035908">
    <property type="entry name" value="F0_ATP_A_sf"/>
</dbReference>
<evidence type="ECO:0000256" key="6">
    <source>
        <dbReference type="ARBA" id="ARBA00022781"/>
    </source>
</evidence>
<keyword evidence="8 11" id="KW-0406">Ion transport</keyword>
<feature type="transmembrane region" description="Helical" evidence="11">
    <location>
        <begin position="55"/>
        <end position="78"/>
    </location>
</feature>
<evidence type="ECO:0000313" key="13">
    <source>
        <dbReference type="EMBL" id="TCP65229.1"/>
    </source>
</evidence>
<evidence type="ECO:0000256" key="1">
    <source>
        <dbReference type="ARBA" id="ARBA00004141"/>
    </source>
</evidence>
<dbReference type="Pfam" id="PF00119">
    <property type="entry name" value="ATP-synt_A"/>
    <property type="match status" value="1"/>
</dbReference>
<comment type="caution">
    <text evidence="13">The sequence shown here is derived from an EMBL/GenBank/DDBJ whole genome shotgun (WGS) entry which is preliminary data.</text>
</comment>
<gene>
    <name evidence="11" type="primary">atpB</name>
    <name evidence="13" type="ORF">EDD73_106113</name>
</gene>
<comment type="function">
    <text evidence="11 12">Key component of the proton channel; it plays a direct role in the translocation of protons across the membrane.</text>
</comment>
<evidence type="ECO:0000256" key="10">
    <source>
        <dbReference type="ARBA" id="ARBA00023310"/>
    </source>
</evidence>
<keyword evidence="11" id="KW-1003">Cell membrane</keyword>
<keyword evidence="7 11" id="KW-1133">Transmembrane helix</keyword>
<keyword evidence="9 11" id="KW-0472">Membrane</keyword>
<dbReference type="PRINTS" id="PR00123">
    <property type="entry name" value="ATPASEA"/>
</dbReference>
<dbReference type="GO" id="GO:0045259">
    <property type="term" value="C:proton-transporting ATP synthase complex"/>
    <property type="evidence" value="ECO:0007669"/>
    <property type="project" value="UniProtKB-KW"/>
</dbReference>
<dbReference type="Proteomes" id="UP000294813">
    <property type="component" value="Unassembled WGS sequence"/>
</dbReference>
<dbReference type="AlphaFoldDB" id="A0A4R2RR15"/>
<evidence type="ECO:0000313" key="14">
    <source>
        <dbReference type="Proteomes" id="UP000294813"/>
    </source>
</evidence>
<dbReference type="PANTHER" id="PTHR42823:SF3">
    <property type="entry name" value="ATP SYNTHASE SUBUNIT A, CHLOROPLASTIC"/>
    <property type="match status" value="1"/>
</dbReference>
<dbReference type="GO" id="GO:0042777">
    <property type="term" value="P:proton motive force-driven plasma membrane ATP synthesis"/>
    <property type="evidence" value="ECO:0007669"/>
    <property type="project" value="TreeGrafter"/>
</dbReference>
<comment type="subcellular location">
    <subcellularLocation>
        <location evidence="11 12">Cell membrane</location>
        <topology evidence="11 12">Multi-pass membrane protein</topology>
    </subcellularLocation>
    <subcellularLocation>
        <location evidence="1">Membrane</location>
        <topology evidence="1">Multi-pass membrane protein</topology>
    </subcellularLocation>
</comment>
<keyword evidence="14" id="KW-1185">Reference proteome</keyword>
<evidence type="ECO:0000256" key="3">
    <source>
        <dbReference type="ARBA" id="ARBA00022448"/>
    </source>
</evidence>
<accession>A0A4R2RR15</accession>
<name>A0A4R2RR15_9FIRM</name>
<feature type="transmembrane region" description="Helical" evidence="11">
    <location>
        <begin position="98"/>
        <end position="117"/>
    </location>
</feature>